<dbReference type="HAMAP" id="MF_00171">
    <property type="entry name" value="TruA"/>
    <property type="match status" value="1"/>
</dbReference>
<evidence type="ECO:0000256" key="1">
    <source>
        <dbReference type="ARBA" id="ARBA00009375"/>
    </source>
</evidence>
<dbReference type="InterPro" id="IPR020097">
    <property type="entry name" value="PsdUridine_synth_TruA_a/b_dom"/>
</dbReference>
<dbReference type="RefSeq" id="WP_069583531.1">
    <property type="nucleotide sequence ID" value="NZ_LMVM01000001.1"/>
</dbReference>
<proteinExistence type="inferred from homology"/>
<dbReference type="Gene3D" id="3.30.70.660">
    <property type="entry name" value="Pseudouridine synthase I, catalytic domain, C-terminal subdomain"/>
    <property type="match status" value="1"/>
</dbReference>
<comment type="caution">
    <text evidence="4">Lacks conserved residue(s) required for the propagation of feature annotation.</text>
</comment>
<evidence type="ECO:0000256" key="5">
    <source>
        <dbReference type="PIRSR" id="PIRSR001430-1"/>
    </source>
</evidence>
<dbReference type="SUPFAM" id="SSF55120">
    <property type="entry name" value="Pseudouridine synthase"/>
    <property type="match status" value="1"/>
</dbReference>
<dbReference type="InterPro" id="IPR001406">
    <property type="entry name" value="PsdUridine_synth_TruA"/>
</dbReference>
<dbReference type="PIRSF" id="PIRSF001430">
    <property type="entry name" value="tRNA_psdUrid_synth"/>
    <property type="match status" value="1"/>
</dbReference>
<reference evidence="9 10" key="1">
    <citation type="journal article" date="2017" name="BMC Genomics">
        <title>Genomic analysis of methanogenic archaea reveals a shift towards energy conservation.</title>
        <authorList>
            <person name="Gilmore S.P."/>
            <person name="Henske J.K."/>
            <person name="Sexton J.A."/>
            <person name="Solomon K.V."/>
            <person name="Seppala S."/>
            <person name="Yoo J.I."/>
            <person name="Huyett L.M."/>
            <person name="Pressman A."/>
            <person name="Cogan J.Z."/>
            <person name="Kivenson V."/>
            <person name="Peng X."/>
            <person name="Tan Y."/>
            <person name="Valentine D.L."/>
            <person name="O'Malley M.A."/>
        </authorList>
    </citation>
    <scope>NUCLEOTIDE SEQUENCE [LARGE SCALE GENOMIC DNA]</scope>
    <source>
        <strain evidence="9 10">M.o.H.</strain>
    </source>
</reference>
<dbReference type="EMBL" id="LMVM01000001">
    <property type="protein sequence ID" value="PAV06083.1"/>
    <property type="molecule type" value="Genomic_DNA"/>
</dbReference>
<dbReference type="Proteomes" id="UP000217784">
    <property type="component" value="Unassembled WGS sequence"/>
</dbReference>
<dbReference type="AlphaFoldDB" id="A0A2A2H9Z5"/>
<evidence type="ECO:0000256" key="4">
    <source>
        <dbReference type="HAMAP-Rule" id="MF_00171"/>
    </source>
</evidence>
<accession>A0A2A2H9Z5</accession>
<evidence type="ECO:0000313" key="9">
    <source>
        <dbReference type="EMBL" id="PAV06083.1"/>
    </source>
</evidence>
<protein>
    <recommendedName>
        <fullName evidence="4">tRNA pseudouridine synthase A</fullName>
        <ecNumber evidence="4">5.4.99.12</ecNumber>
    </recommendedName>
    <alternativeName>
        <fullName evidence="4">tRNA pseudouridine(38-40) synthase</fullName>
    </alternativeName>
    <alternativeName>
        <fullName evidence="4">tRNA pseudouridylate synthase I</fullName>
    </alternativeName>
    <alternativeName>
        <fullName evidence="4">tRNA-uridine isomerase I</fullName>
    </alternativeName>
</protein>
<dbReference type="Gene3D" id="3.30.70.580">
    <property type="entry name" value="Pseudouridine synthase I, catalytic domain, N-terminal subdomain"/>
    <property type="match status" value="1"/>
</dbReference>
<keyword evidence="2 4" id="KW-0819">tRNA processing</keyword>
<evidence type="ECO:0000256" key="6">
    <source>
        <dbReference type="PIRSR" id="PIRSR001430-2"/>
    </source>
</evidence>
<organism evidence="9 10">
    <name type="scientific">Methanobacterium bryantii</name>
    <dbReference type="NCBI Taxonomy" id="2161"/>
    <lineage>
        <taxon>Archaea</taxon>
        <taxon>Methanobacteriati</taxon>
        <taxon>Methanobacteriota</taxon>
        <taxon>Methanomada group</taxon>
        <taxon>Methanobacteria</taxon>
        <taxon>Methanobacteriales</taxon>
        <taxon>Methanobacteriaceae</taxon>
        <taxon>Methanobacterium</taxon>
    </lineage>
</organism>
<comment type="similarity">
    <text evidence="1 4 7">Belongs to the tRNA pseudouridine synthase TruA family.</text>
</comment>
<name>A0A2A2H9Z5_METBR</name>
<comment type="function">
    <text evidence="4">Formation of pseudouridine at positions 38, 39 and 40 in the anticodon stem and loop of transfer RNAs.</text>
</comment>
<dbReference type="NCBIfam" id="TIGR00071">
    <property type="entry name" value="hisT_truA"/>
    <property type="match status" value="1"/>
</dbReference>
<feature type="binding site" evidence="4 6">
    <location>
        <position position="109"/>
    </location>
    <ligand>
        <name>substrate</name>
    </ligand>
</feature>
<comment type="caution">
    <text evidence="9">The sequence shown here is derived from an EMBL/GenBank/DDBJ whole genome shotgun (WGS) entry which is preliminary data.</text>
</comment>
<dbReference type="PANTHER" id="PTHR11142:SF0">
    <property type="entry name" value="TRNA PSEUDOURIDINE SYNTHASE-LIKE 1"/>
    <property type="match status" value="1"/>
</dbReference>
<evidence type="ECO:0000259" key="8">
    <source>
        <dbReference type="Pfam" id="PF01416"/>
    </source>
</evidence>
<keyword evidence="10" id="KW-1185">Reference proteome</keyword>
<dbReference type="GO" id="GO:0160147">
    <property type="term" value="F:tRNA pseudouridine(38-40) synthase activity"/>
    <property type="evidence" value="ECO:0007669"/>
    <property type="project" value="UniProtKB-EC"/>
</dbReference>
<gene>
    <name evidence="4" type="primary">truA</name>
    <name evidence="9" type="ORF">ASJ80_14705</name>
</gene>
<dbReference type="GO" id="GO:0031119">
    <property type="term" value="P:tRNA pseudouridine synthesis"/>
    <property type="evidence" value="ECO:0007669"/>
    <property type="project" value="UniProtKB-UniRule"/>
</dbReference>
<dbReference type="InterPro" id="IPR020103">
    <property type="entry name" value="PsdUridine_synth_cat_dom_sf"/>
</dbReference>
<dbReference type="InterPro" id="IPR020094">
    <property type="entry name" value="TruA/RsuA/RluB/E/F_N"/>
</dbReference>
<evidence type="ECO:0000256" key="7">
    <source>
        <dbReference type="RuleBase" id="RU003792"/>
    </source>
</evidence>
<feature type="active site" description="Nucleophile" evidence="4 5">
    <location>
        <position position="56"/>
    </location>
</feature>
<evidence type="ECO:0000313" key="10">
    <source>
        <dbReference type="Proteomes" id="UP000217784"/>
    </source>
</evidence>
<dbReference type="EC" id="5.4.99.12" evidence="4"/>
<evidence type="ECO:0000256" key="3">
    <source>
        <dbReference type="ARBA" id="ARBA00023235"/>
    </source>
</evidence>
<feature type="domain" description="Pseudouridine synthase I TruA alpha/beta" evidence="8">
    <location>
        <begin position="127"/>
        <end position="226"/>
    </location>
</feature>
<keyword evidence="3 4" id="KW-0413">Isomerase</keyword>
<dbReference type="Pfam" id="PF01416">
    <property type="entry name" value="PseudoU_synth_1"/>
    <property type="match status" value="1"/>
</dbReference>
<comment type="catalytic activity">
    <reaction evidence="4 7">
        <text>uridine(38/39/40) in tRNA = pseudouridine(38/39/40) in tRNA</text>
        <dbReference type="Rhea" id="RHEA:22376"/>
        <dbReference type="Rhea" id="RHEA-COMP:10085"/>
        <dbReference type="Rhea" id="RHEA-COMP:10087"/>
        <dbReference type="ChEBI" id="CHEBI:65314"/>
        <dbReference type="ChEBI" id="CHEBI:65315"/>
        <dbReference type="EC" id="5.4.99.12"/>
    </reaction>
</comment>
<dbReference type="InterPro" id="IPR020095">
    <property type="entry name" value="PsdUridine_synth_TruA_C"/>
</dbReference>
<dbReference type="PANTHER" id="PTHR11142">
    <property type="entry name" value="PSEUDOURIDYLATE SYNTHASE"/>
    <property type="match status" value="1"/>
</dbReference>
<dbReference type="GO" id="GO:0003723">
    <property type="term" value="F:RNA binding"/>
    <property type="evidence" value="ECO:0007669"/>
    <property type="project" value="InterPro"/>
</dbReference>
<sequence>MRKVALKVAYIGTEFHGFQRQPDFKTVEGELIDALKNANLIDNLKDSGYAIAGRTDRGVHALGNVVSFRTEEDVIINQINDFLPKDIRILAKAGVRFGFKPRFAKYRHYRYTIVNNDDLNLDKIREASKIFQGSHDFSNFSKRSERNPVRKVDNVEINVNDNLLIIDVIGESFLWNMVRKIATTLFLVGTSELSIEKLQTFFDPSTTAAITPMPPEGLILMDTIYEGVAFKYDEYAKSKFLSALMDEYTYNQTIAAAEKIMMDELIGH</sequence>
<evidence type="ECO:0000256" key="2">
    <source>
        <dbReference type="ARBA" id="ARBA00022694"/>
    </source>
</evidence>
<dbReference type="OrthoDB" id="25720at2157"/>